<sequence length="422" mass="45871">MKNAVKWSSIALAVAMGNGLIASQAVAQTESENQGIVEGATATLNSRTVYFNRDFRDAPGKREEAATGLLLDFQSGFSQGPIGLGFDITAMGGLKLDSGRTRTNTGLLPVDPDGKAPNEYSEIRGAVKANVLGDTVLRYGLHFPENPVIAYDDARLLPNHYHGYSVANNSIEGLFVEAGRMTDRGEMAYSDENDGAFGVEDGDVTYLGGSYTFNDALAASLYTSKAEDEWKRHFLGLSHSFDINEGLALGTEFAFYDTSDETPGAETNDNQAGSIAVTLGAGNHGFTVAYQQMGGDAGFNYYDGAIFLANSIQYGDFNAKDEKSYQARYDYDFAGLGIPGLSFMTRYVRGYDIDTDFEGAGTFIARDTRWERNSHLNYEFQSGALEGLNVLWRNATIRQDANIGGGDVDENRLIVSYSWDLL</sequence>
<dbReference type="STRING" id="487184.SAMN05216421_2067"/>
<feature type="signal peptide" evidence="4">
    <location>
        <begin position="1"/>
        <end position="27"/>
    </location>
</feature>
<feature type="chain" id="PRO_5009262287" evidence="4">
    <location>
        <begin position="28"/>
        <end position="422"/>
    </location>
</feature>
<proteinExistence type="inferred from homology"/>
<comment type="similarity">
    <text evidence="1">Belongs to the outer membrane porin (Opr) (TC 1.B.25) family.</text>
</comment>
<dbReference type="InterPro" id="IPR023614">
    <property type="entry name" value="Porin_dom_sf"/>
</dbReference>
<dbReference type="GO" id="GO:0015288">
    <property type="term" value="F:porin activity"/>
    <property type="evidence" value="ECO:0007669"/>
    <property type="project" value="TreeGrafter"/>
</dbReference>
<dbReference type="PANTHER" id="PTHR34596">
    <property type="entry name" value="CHITOPORIN"/>
    <property type="match status" value="1"/>
</dbReference>
<reference evidence="6" key="1">
    <citation type="submission" date="2016-10" db="EMBL/GenBank/DDBJ databases">
        <authorList>
            <person name="Varghese N."/>
            <person name="Submissions S."/>
        </authorList>
    </citation>
    <scope>NUCLEOTIDE SEQUENCE [LARGE SCALE GENOMIC DNA]</scope>
    <source>
        <strain evidence="6">NRRL B-51270</strain>
    </source>
</reference>
<evidence type="ECO:0000256" key="2">
    <source>
        <dbReference type="ARBA" id="ARBA00022448"/>
    </source>
</evidence>
<dbReference type="Proteomes" id="UP000243207">
    <property type="component" value="Chromosome I"/>
</dbReference>
<evidence type="ECO:0000256" key="3">
    <source>
        <dbReference type="ARBA" id="ARBA00022729"/>
    </source>
</evidence>
<dbReference type="RefSeq" id="WP_157718168.1">
    <property type="nucleotide sequence ID" value="NZ_LT629736.1"/>
</dbReference>
<dbReference type="Pfam" id="PF03573">
    <property type="entry name" value="OprD"/>
    <property type="match status" value="1"/>
</dbReference>
<gene>
    <name evidence="5" type="ORF">SAMN05216421_2067</name>
</gene>
<evidence type="ECO:0000313" key="5">
    <source>
        <dbReference type="EMBL" id="SDS72524.1"/>
    </source>
</evidence>
<dbReference type="AlphaFoldDB" id="A0A1H1UIY7"/>
<organism evidence="5 6">
    <name type="scientific">Halopseudomonas xinjiangensis</name>
    <dbReference type="NCBI Taxonomy" id="487184"/>
    <lineage>
        <taxon>Bacteria</taxon>
        <taxon>Pseudomonadati</taxon>
        <taxon>Pseudomonadota</taxon>
        <taxon>Gammaproteobacteria</taxon>
        <taxon>Pseudomonadales</taxon>
        <taxon>Pseudomonadaceae</taxon>
        <taxon>Halopseudomonas</taxon>
    </lineage>
</organism>
<dbReference type="EMBL" id="LT629736">
    <property type="protein sequence ID" value="SDS72524.1"/>
    <property type="molecule type" value="Genomic_DNA"/>
</dbReference>
<keyword evidence="2" id="KW-0813">Transport</keyword>
<keyword evidence="6" id="KW-1185">Reference proteome</keyword>
<evidence type="ECO:0000313" key="6">
    <source>
        <dbReference type="Proteomes" id="UP000243207"/>
    </source>
</evidence>
<dbReference type="GO" id="GO:0016020">
    <property type="term" value="C:membrane"/>
    <property type="evidence" value="ECO:0007669"/>
    <property type="project" value="InterPro"/>
</dbReference>
<name>A0A1H1UIY7_9GAMM</name>
<protein>
    <submittedName>
        <fullName evidence="5">Imipenem/basic amino acid-specific outer membrane pore</fullName>
    </submittedName>
</protein>
<dbReference type="PANTHER" id="PTHR34596:SF2">
    <property type="entry name" value="CHITOPORIN"/>
    <property type="match status" value="1"/>
</dbReference>
<dbReference type="InterPro" id="IPR005318">
    <property type="entry name" value="OM_porin_bac"/>
</dbReference>
<evidence type="ECO:0000256" key="4">
    <source>
        <dbReference type="SAM" id="SignalP"/>
    </source>
</evidence>
<dbReference type="OrthoDB" id="6759120at2"/>
<keyword evidence="3 4" id="KW-0732">Signal</keyword>
<dbReference type="Gene3D" id="2.40.160.10">
    <property type="entry name" value="Porin"/>
    <property type="match status" value="1"/>
</dbReference>
<evidence type="ECO:0000256" key="1">
    <source>
        <dbReference type="ARBA" id="ARBA00009075"/>
    </source>
</evidence>
<accession>A0A1H1UIY7</accession>